<accession>A0A5C5VRS7</accession>
<dbReference type="GO" id="GO:0004803">
    <property type="term" value="F:transposase activity"/>
    <property type="evidence" value="ECO:0007669"/>
    <property type="project" value="InterPro"/>
</dbReference>
<dbReference type="InterPro" id="IPR047952">
    <property type="entry name" value="Transpos_IS4"/>
</dbReference>
<name>A0A5C5VRS7_9BACT</name>
<reference evidence="2 3" key="1">
    <citation type="submission" date="2019-02" db="EMBL/GenBank/DDBJ databases">
        <title>Deep-cultivation of Planctomycetes and their phenomic and genomic characterization uncovers novel biology.</title>
        <authorList>
            <person name="Wiegand S."/>
            <person name="Jogler M."/>
            <person name="Boedeker C."/>
            <person name="Pinto D."/>
            <person name="Vollmers J."/>
            <person name="Rivas-Marin E."/>
            <person name="Kohn T."/>
            <person name="Peeters S.H."/>
            <person name="Heuer A."/>
            <person name="Rast P."/>
            <person name="Oberbeckmann S."/>
            <person name="Bunk B."/>
            <person name="Jeske O."/>
            <person name="Meyerdierks A."/>
            <person name="Storesund J.E."/>
            <person name="Kallscheuer N."/>
            <person name="Luecker S."/>
            <person name="Lage O.M."/>
            <person name="Pohl T."/>
            <person name="Merkel B.J."/>
            <person name="Hornburger P."/>
            <person name="Mueller R.-W."/>
            <person name="Bruemmer F."/>
            <person name="Labrenz M."/>
            <person name="Spormann A.M."/>
            <person name="Op Den Camp H."/>
            <person name="Overmann J."/>
            <person name="Amann R."/>
            <person name="Jetten M.S.M."/>
            <person name="Mascher T."/>
            <person name="Medema M.H."/>
            <person name="Devos D.P."/>
            <person name="Kaster A.-K."/>
            <person name="Ovreas L."/>
            <person name="Rohde M."/>
            <person name="Galperin M.Y."/>
            <person name="Jogler C."/>
        </authorList>
    </citation>
    <scope>NUCLEOTIDE SEQUENCE [LARGE SCALE GENOMIC DNA]</scope>
    <source>
        <strain evidence="2 3">Pla111</strain>
    </source>
</reference>
<protein>
    <submittedName>
        <fullName evidence="2">Transposase DDE domain protein</fullName>
    </submittedName>
</protein>
<dbReference type="AlphaFoldDB" id="A0A5C5VRS7"/>
<sequence length="473" mass="53500">MRSVTDGRCRSQISFLRRQFLQDEGLPFGDVLSAKTLSTALATIEGGWVDRIYTPLTTLWVFLGQVLSADHSCRAAVARLIAHRVAGGESRCSAETGAYCQARKRLPEAFFAEAVRETGRSLDAQAKKEWLWKGRRVRMFDGSTVTMPDTAANQAEYPQTIQSKPGAGFPIARLGVISSLCTGAVLNLGFCPYAGKGTGEVTLLQRLWGVLAEGDVLLTDCKLGTWKEILTLKRRGIDFVSRMNRAHRSADFRLGQRLGKEDHIVQWSKPSSIRTIDWPTYHALPDWLTVREARVRITTPGFRTKEIIVVTTLLDPKQYPKEDLAELYRARWNQELDLRSIKTTMQMDVLRCKTPELVRKEAWTHLLAYNLIRTVMAQAAAKHGVLPRTLSFKGAIQTLEAFQPLIAQIGPRNRSRRSHFYQELIDAIATHRVADRPDRFEPRRKKKRKAPYDLLMKSRAETKLDILKGVSKN</sequence>
<keyword evidence="3" id="KW-1185">Reference proteome</keyword>
<dbReference type="Proteomes" id="UP000318995">
    <property type="component" value="Unassembled WGS sequence"/>
</dbReference>
<dbReference type="RefSeq" id="WP_146575260.1">
    <property type="nucleotide sequence ID" value="NZ_SJPH01000009.1"/>
</dbReference>
<dbReference type="Pfam" id="PF01609">
    <property type="entry name" value="DDE_Tnp_1"/>
    <property type="match status" value="1"/>
</dbReference>
<evidence type="ECO:0000259" key="1">
    <source>
        <dbReference type="Pfam" id="PF01609"/>
    </source>
</evidence>
<dbReference type="OrthoDB" id="290144at2"/>
<dbReference type="GO" id="GO:0006313">
    <property type="term" value="P:DNA transposition"/>
    <property type="evidence" value="ECO:0007669"/>
    <property type="project" value="InterPro"/>
</dbReference>
<dbReference type="SUPFAM" id="SSF53098">
    <property type="entry name" value="Ribonuclease H-like"/>
    <property type="match status" value="1"/>
</dbReference>
<dbReference type="InterPro" id="IPR002559">
    <property type="entry name" value="Transposase_11"/>
</dbReference>
<proteinExistence type="predicted"/>
<dbReference type="PANTHER" id="PTHR37529">
    <property type="entry name" value="TRANSPOSASE INSG FOR INSERTION SEQUENCE ELEMENT IS4-RELATED"/>
    <property type="match status" value="1"/>
</dbReference>
<organism evidence="2 3">
    <name type="scientific">Botrimarina hoheduenensis</name>
    <dbReference type="NCBI Taxonomy" id="2528000"/>
    <lineage>
        <taxon>Bacteria</taxon>
        <taxon>Pseudomonadati</taxon>
        <taxon>Planctomycetota</taxon>
        <taxon>Planctomycetia</taxon>
        <taxon>Pirellulales</taxon>
        <taxon>Lacipirellulaceae</taxon>
        <taxon>Botrimarina</taxon>
    </lineage>
</organism>
<dbReference type="PANTHER" id="PTHR37529:SF1">
    <property type="entry name" value="TRANSPOSASE INSG FOR INSERTION SEQUENCE ELEMENT IS4-RELATED"/>
    <property type="match status" value="1"/>
</dbReference>
<dbReference type="InterPro" id="IPR012337">
    <property type="entry name" value="RNaseH-like_sf"/>
</dbReference>
<dbReference type="EMBL" id="SJPH01000009">
    <property type="protein sequence ID" value="TWT41336.1"/>
    <property type="molecule type" value="Genomic_DNA"/>
</dbReference>
<comment type="caution">
    <text evidence="2">The sequence shown here is derived from an EMBL/GenBank/DDBJ whole genome shotgun (WGS) entry which is preliminary data.</text>
</comment>
<evidence type="ECO:0000313" key="3">
    <source>
        <dbReference type="Proteomes" id="UP000318995"/>
    </source>
</evidence>
<dbReference type="NCBIfam" id="NF033592">
    <property type="entry name" value="transpos_IS4_1"/>
    <property type="match status" value="1"/>
</dbReference>
<gene>
    <name evidence="2" type="ORF">Pla111_30500</name>
</gene>
<feature type="domain" description="Transposase IS4-like" evidence="1">
    <location>
        <begin position="133"/>
        <end position="371"/>
    </location>
</feature>
<evidence type="ECO:0000313" key="2">
    <source>
        <dbReference type="EMBL" id="TWT41336.1"/>
    </source>
</evidence>
<dbReference type="GO" id="GO:0003677">
    <property type="term" value="F:DNA binding"/>
    <property type="evidence" value="ECO:0007669"/>
    <property type="project" value="InterPro"/>
</dbReference>